<keyword evidence="5 11" id="KW-1133">Transmembrane helix</keyword>
<dbReference type="InterPro" id="IPR008365">
    <property type="entry name" value="Prostanoid_rcpt"/>
</dbReference>
<evidence type="ECO:0000256" key="2">
    <source>
        <dbReference type="ARBA" id="ARBA00010663"/>
    </source>
</evidence>
<evidence type="ECO:0000256" key="6">
    <source>
        <dbReference type="ARBA" id="ARBA00023040"/>
    </source>
</evidence>
<feature type="transmembrane region" description="Helical" evidence="11">
    <location>
        <begin position="258"/>
        <end position="278"/>
    </location>
</feature>
<dbReference type="PROSITE" id="PS50262">
    <property type="entry name" value="G_PROTEIN_RECEP_F1_2"/>
    <property type="match status" value="1"/>
</dbReference>
<evidence type="ECO:0000256" key="7">
    <source>
        <dbReference type="ARBA" id="ARBA00023136"/>
    </source>
</evidence>
<dbReference type="SUPFAM" id="SSF81321">
    <property type="entry name" value="Family A G protein-coupled receptor-like"/>
    <property type="match status" value="1"/>
</dbReference>
<dbReference type="AlphaFoldDB" id="A0A2H8TMA3"/>
<evidence type="ECO:0000256" key="10">
    <source>
        <dbReference type="ARBA" id="ARBA00023224"/>
    </source>
</evidence>
<gene>
    <name evidence="13" type="primary">Ptgdr_1</name>
</gene>
<feature type="transmembrane region" description="Helical" evidence="11">
    <location>
        <begin position="196"/>
        <end position="217"/>
    </location>
</feature>
<feature type="transmembrane region" description="Helical" evidence="11">
    <location>
        <begin position="150"/>
        <end position="168"/>
    </location>
</feature>
<keyword evidence="3" id="KW-1003">Cell membrane</keyword>
<feature type="domain" description="G-protein coupled receptors family 1 profile" evidence="12">
    <location>
        <begin position="46"/>
        <end position="312"/>
    </location>
</feature>
<organism evidence="13">
    <name type="scientific">Melanaphis sacchari</name>
    <dbReference type="NCBI Taxonomy" id="742174"/>
    <lineage>
        <taxon>Eukaryota</taxon>
        <taxon>Metazoa</taxon>
        <taxon>Ecdysozoa</taxon>
        <taxon>Arthropoda</taxon>
        <taxon>Hexapoda</taxon>
        <taxon>Insecta</taxon>
        <taxon>Pterygota</taxon>
        <taxon>Neoptera</taxon>
        <taxon>Paraneoptera</taxon>
        <taxon>Hemiptera</taxon>
        <taxon>Sternorrhyncha</taxon>
        <taxon>Aphidomorpha</taxon>
        <taxon>Aphidoidea</taxon>
        <taxon>Aphididae</taxon>
        <taxon>Aphidini</taxon>
        <taxon>Melanaphis</taxon>
    </lineage>
</organism>
<dbReference type="OrthoDB" id="5959154at2759"/>
<evidence type="ECO:0000256" key="9">
    <source>
        <dbReference type="ARBA" id="ARBA00023180"/>
    </source>
</evidence>
<name>A0A2H8TMA3_9HEMI</name>
<evidence type="ECO:0000256" key="5">
    <source>
        <dbReference type="ARBA" id="ARBA00022989"/>
    </source>
</evidence>
<evidence type="ECO:0000256" key="11">
    <source>
        <dbReference type="SAM" id="Phobius"/>
    </source>
</evidence>
<dbReference type="PANTHER" id="PTHR11866">
    <property type="entry name" value="G-PROTEIN COUPLED RECEPTOR FAMILY 1 MEMBER"/>
    <property type="match status" value="1"/>
</dbReference>
<evidence type="ECO:0000256" key="4">
    <source>
        <dbReference type="ARBA" id="ARBA00022692"/>
    </source>
</evidence>
<dbReference type="Gene3D" id="1.20.1070.10">
    <property type="entry name" value="Rhodopsin 7-helix transmembrane proteins"/>
    <property type="match status" value="1"/>
</dbReference>
<protein>
    <submittedName>
        <fullName evidence="13">Prostaglandin D2 receptor</fullName>
    </submittedName>
</protein>
<feature type="transmembrane region" description="Helical" evidence="11">
    <location>
        <begin position="109"/>
        <end position="129"/>
    </location>
</feature>
<feature type="transmembrane region" description="Helical" evidence="11">
    <location>
        <begin position="290"/>
        <end position="313"/>
    </location>
</feature>
<dbReference type="EMBL" id="GFXV01002987">
    <property type="protein sequence ID" value="MBW14792.1"/>
    <property type="molecule type" value="Transcribed_RNA"/>
</dbReference>
<keyword evidence="4 11" id="KW-0812">Transmembrane</keyword>
<dbReference type="PANTHER" id="PTHR11866:SF16">
    <property type="entry name" value="PROSTAGLANDIN E2 RECEPTOR EP4 SUBTYPE-LIKE PROTEIN"/>
    <property type="match status" value="1"/>
</dbReference>
<evidence type="ECO:0000259" key="12">
    <source>
        <dbReference type="PROSITE" id="PS50262"/>
    </source>
</evidence>
<comment type="similarity">
    <text evidence="2">Belongs to the G-protein coupled receptor 1 family.</text>
</comment>
<dbReference type="GO" id="GO:0007204">
    <property type="term" value="P:positive regulation of cytosolic calcium ion concentration"/>
    <property type="evidence" value="ECO:0007669"/>
    <property type="project" value="TreeGrafter"/>
</dbReference>
<evidence type="ECO:0000256" key="3">
    <source>
        <dbReference type="ARBA" id="ARBA00022475"/>
    </source>
</evidence>
<dbReference type="GO" id="GO:0004930">
    <property type="term" value="F:G protein-coupled receptor activity"/>
    <property type="evidence" value="ECO:0007669"/>
    <property type="project" value="UniProtKB-KW"/>
</dbReference>
<dbReference type="GO" id="GO:0007189">
    <property type="term" value="P:adenylate cyclase-activating G protein-coupled receptor signaling pathway"/>
    <property type="evidence" value="ECO:0007669"/>
    <property type="project" value="TreeGrafter"/>
</dbReference>
<sequence length="357" mass="40483">MELVVANATASSPLATPVLPVPSAVRSTSVGVQIAFTGLSAFGIFGNLLALFILHRIRSTSNKKHVFMLRCLVTNDLVLLVGRVVHMFVNVSLPYTKKNVWSCRFSVLWRFFGLNSGCVALMMAVERWLALTKPFFYKKYISLHLIKGMMAILCFEILCLMCAPYFGFGYGRYWDEKSSTCVGYRNAKKTLDVLHVYVYLGHGVFLCFAIVYTNLAVMKALCMKNSPHNQHIVTIRRTNQESSLPCNIATKEERSFGWLMFLLCVTFIICWVPQMISIPLSRFVEDESEIRPFIITTEMLLVIHLALNPYLYVLQHWTLVKTIFLSPKINNNVNSSSTSGTLEVYENSEKVLSEQPL</sequence>
<keyword evidence="8 13" id="KW-0675">Receptor</keyword>
<keyword evidence="7 11" id="KW-0472">Membrane</keyword>
<dbReference type="InterPro" id="IPR017452">
    <property type="entry name" value="GPCR_Rhodpsn_7TM"/>
</dbReference>
<dbReference type="GO" id="GO:0005886">
    <property type="term" value="C:plasma membrane"/>
    <property type="evidence" value="ECO:0007669"/>
    <property type="project" value="UniProtKB-SubCell"/>
</dbReference>
<evidence type="ECO:0000256" key="1">
    <source>
        <dbReference type="ARBA" id="ARBA00004651"/>
    </source>
</evidence>
<keyword evidence="9" id="KW-0325">Glycoprotein</keyword>
<reference evidence="13" key="1">
    <citation type="submission" date="2017-10" db="EMBL/GenBank/DDBJ databases">
        <title>Transcriptome Assembly of Sugarcane Aphid Adults.</title>
        <authorList>
            <person name="Scully E.D."/>
            <person name="Palmer N.A."/>
            <person name="Geib S.M."/>
            <person name="Sarath G."/>
            <person name="Sattler S.E."/>
        </authorList>
    </citation>
    <scope>NUCLEOTIDE SEQUENCE</scope>
    <source>
        <tissue evidence="13">Whole body</tissue>
    </source>
</reference>
<keyword evidence="6" id="KW-0297">G-protein coupled receptor</keyword>
<keyword evidence="10" id="KW-0807">Transducer</keyword>
<feature type="transmembrane region" description="Helical" evidence="11">
    <location>
        <begin position="66"/>
        <end position="89"/>
    </location>
</feature>
<accession>A0A2H8TMA3</accession>
<evidence type="ECO:0000313" key="13">
    <source>
        <dbReference type="EMBL" id="MBW14792.1"/>
    </source>
</evidence>
<evidence type="ECO:0000256" key="8">
    <source>
        <dbReference type="ARBA" id="ARBA00023170"/>
    </source>
</evidence>
<dbReference type="InterPro" id="IPR000276">
    <property type="entry name" value="GPCR_Rhodpsn"/>
</dbReference>
<proteinExistence type="inferred from homology"/>
<comment type="subcellular location">
    <subcellularLocation>
        <location evidence="1">Cell membrane</location>
        <topology evidence="1">Multi-pass membrane protein</topology>
    </subcellularLocation>
</comment>
<dbReference type="Pfam" id="PF00001">
    <property type="entry name" value="7tm_1"/>
    <property type="match status" value="1"/>
</dbReference>
<feature type="transmembrane region" description="Helical" evidence="11">
    <location>
        <begin position="30"/>
        <end position="54"/>
    </location>
</feature>